<gene>
    <name evidence="3" type="ORF">BG845_02707</name>
</gene>
<comment type="caution">
    <text evidence="3">The sequence shown here is derived from an EMBL/GenBank/DDBJ whole genome shotgun (WGS) entry which is preliminary data.</text>
</comment>
<dbReference type="InterPro" id="IPR004360">
    <property type="entry name" value="Glyas_Fos-R_dOase_dom"/>
</dbReference>
<feature type="region of interest" description="Disordered" evidence="1">
    <location>
        <begin position="207"/>
        <end position="249"/>
    </location>
</feature>
<keyword evidence="4" id="KW-1185">Reference proteome</keyword>
<evidence type="ECO:0000313" key="3">
    <source>
        <dbReference type="EMBL" id="OSY40629.1"/>
    </source>
</evidence>
<sequence>MTESPILPGRIGSRRCPCRRCAVDGFGYQRVRVGSDQPWRGRIMSRGFTTINFYVDDALEAVEWYGEVLGLKPYFAQPSIDEPAYVEFRVGDHDAELGLISSRYRPAGHGAGRPAGAVMYGHVDDVSAAVERLRGSARPSSTPDVSWHRGLGDRFDGRPLRKRARPDVQPALSRAARSEPSGDAGFPGCAGLRWSAAPSGGGPAVFAGGPPGRRTVPPGGRCRRTWVPAESRGGRRRADPQVGGHRPVRPPAFVRRGTIFVAGWSVVGLDRLRPIWLR</sequence>
<reference evidence="3 4" key="1">
    <citation type="submission" date="2016-09" db="EMBL/GenBank/DDBJ databases">
        <title>Pseudonocardia autotrophica DSM535, a candidate organism with high potential of specific P450 cytochromes.</title>
        <authorList>
            <person name="Grumaz C."/>
            <person name="Vainshtein Y."/>
            <person name="Kirstahler P."/>
            <person name="Sohn K."/>
        </authorList>
    </citation>
    <scope>NUCLEOTIDE SEQUENCE [LARGE SCALE GENOMIC DNA]</scope>
    <source>
        <strain evidence="3 4">DSM 535</strain>
    </source>
</reference>
<dbReference type="AlphaFoldDB" id="A0A1Y2N0B3"/>
<dbReference type="InterPro" id="IPR029068">
    <property type="entry name" value="Glyas_Bleomycin-R_OHBP_Dase"/>
</dbReference>
<dbReference type="SUPFAM" id="SSF54593">
    <property type="entry name" value="Glyoxalase/Bleomycin resistance protein/Dihydroxybiphenyl dioxygenase"/>
    <property type="match status" value="1"/>
</dbReference>
<feature type="compositionally biased region" description="Low complexity" evidence="1">
    <location>
        <begin position="207"/>
        <end position="220"/>
    </location>
</feature>
<evidence type="ECO:0000256" key="1">
    <source>
        <dbReference type="SAM" id="MobiDB-lite"/>
    </source>
</evidence>
<dbReference type="Gene3D" id="3.10.180.10">
    <property type="entry name" value="2,3-Dihydroxybiphenyl 1,2-Dioxygenase, domain 1"/>
    <property type="match status" value="1"/>
</dbReference>
<dbReference type="EMBL" id="MIGB01000012">
    <property type="protein sequence ID" value="OSY40629.1"/>
    <property type="molecule type" value="Genomic_DNA"/>
</dbReference>
<feature type="domain" description="Glyoxalase/fosfomycin resistance/dioxygenase" evidence="2">
    <location>
        <begin position="50"/>
        <end position="136"/>
    </location>
</feature>
<dbReference type="Pfam" id="PF00903">
    <property type="entry name" value="Glyoxalase"/>
    <property type="match status" value="1"/>
</dbReference>
<accession>A0A1Y2N0B3</accession>
<evidence type="ECO:0000259" key="2">
    <source>
        <dbReference type="Pfam" id="PF00903"/>
    </source>
</evidence>
<evidence type="ECO:0000313" key="4">
    <source>
        <dbReference type="Proteomes" id="UP000194360"/>
    </source>
</evidence>
<feature type="region of interest" description="Disordered" evidence="1">
    <location>
        <begin position="135"/>
        <end position="184"/>
    </location>
</feature>
<feature type="compositionally biased region" description="Basic and acidic residues" evidence="1">
    <location>
        <begin position="146"/>
        <end position="159"/>
    </location>
</feature>
<organism evidence="3 4">
    <name type="scientific">Pseudonocardia autotrophica</name>
    <name type="common">Amycolata autotrophica</name>
    <name type="synonym">Nocardia autotrophica</name>
    <dbReference type="NCBI Taxonomy" id="2074"/>
    <lineage>
        <taxon>Bacteria</taxon>
        <taxon>Bacillati</taxon>
        <taxon>Actinomycetota</taxon>
        <taxon>Actinomycetes</taxon>
        <taxon>Pseudonocardiales</taxon>
        <taxon>Pseudonocardiaceae</taxon>
        <taxon>Pseudonocardia</taxon>
    </lineage>
</organism>
<protein>
    <recommendedName>
        <fullName evidence="2">Glyoxalase/fosfomycin resistance/dioxygenase domain-containing protein</fullName>
    </recommendedName>
</protein>
<proteinExistence type="predicted"/>
<dbReference type="Proteomes" id="UP000194360">
    <property type="component" value="Unassembled WGS sequence"/>
</dbReference>
<name>A0A1Y2N0B3_PSEAH</name>
<dbReference type="STRING" id="2074.BG845_02707"/>